<proteinExistence type="predicted"/>
<dbReference type="Pfam" id="PF08238">
    <property type="entry name" value="Sel1"/>
    <property type="match status" value="1"/>
</dbReference>
<name>A0A1F6VKF6_9PROT</name>
<comment type="caution">
    <text evidence="3">The sequence shown here is derived from an EMBL/GenBank/DDBJ whole genome shotgun (WGS) entry which is preliminary data.</text>
</comment>
<feature type="compositionally biased region" description="Low complexity" evidence="1">
    <location>
        <begin position="97"/>
        <end position="112"/>
    </location>
</feature>
<organism evidence="3 4">
    <name type="scientific">Candidatus Muproteobacteria bacterium RBG_16_60_9</name>
    <dbReference type="NCBI Taxonomy" id="1817755"/>
    <lineage>
        <taxon>Bacteria</taxon>
        <taxon>Pseudomonadati</taxon>
        <taxon>Pseudomonadota</taxon>
        <taxon>Candidatus Muproteobacteria</taxon>
    </lineage>
</organism>
<reference evidence="3 4" key="1">
    <citation type="journal article" date="2016" name="Nat. Commun.">
        <title>Thousands of microbial genomes shed light on interconnected biogeochemical processes in an aquifer system.</title>
        <authorList>
            <person name="Anantharaman K."/>
            <person name="Brown C.T."/>
            <person name="Hug L.A."/>
            <person name="Sharon I."/>
            <person name="Castelle C.J."/>
            <person name="Probst A.J."/>
            <person name="Thomas B.C."/>
            <person name="Singh A."/>
            <person name="Wilkins M.J."/>
            <person name="Karaoz U."/>
            <person name="Brodie E.L."/>
            <person name="Williams K.H."/>
            <person name="Hubbard S.S."/>
            <person name="Banfield J.F."/>
        </authorList>
    </citation>
    <scope>NUCLEOTIDE SEQUENCE [LARGE SCALE GENOMIC DNA]</scope>
</reference>
<dbReference type="InterPro" id="IPR006597">
    <property type="entry name" value="Sel1-like"/>
</dbReference>
<feature type="chain" id="PRO_5009527273" description="Sel1 repeat family protein" evidence="2">
    <location>
        <begin position="24"/>
        <end position="112"/>
    </location>
</feature>
<dbReference type="Gene3D" id="1.25.40.10">
    <property type="entry name" value="Tetratricopeptide repeat domain"/>
    <property type="match status" value="1"/>
</dbReference>
<keyword evidence="2" id="KW-0732">Signal</keyword>
<feature type="signal peptide" evidence="2">
    <location>
        <begin position="1"/>
        <end position="23"/>
    </location>
</feature>
<dbReference type="SUPFAM" id="SSF81901">
    <property type="entry name" value="HCP-like"/>
    <property type="match status" value="1"/>
</dbReference>
<sequence length="112" mass="12212">MPLRQIKNLLFLILLSVAPIGVAQEDSPSLTALRATAERGQADAQYELGILYEFGYRFPDHTIAAYTWYSRAADQGNAAAAQRRDSLKGQMSPSDLQRAQTPTQAPAASSSR</sequence>
<evidence type="ECO:0000256" key="2">
    <source>
        <dbReference type="SAM" id="SignalP"/>
    </source>
</evidence>
<protein>
    <recommendedName>
        <fullName evidence="5">Sel1 repeat family protein</fullName>
    </recommendedName>
</protein>
<dbReference type="SMART" id="SM00671">
    <property type="entry name" value="SEL1"/>
    <property type="match status" value="1"/>
</dbReference>
<evidence type="ECO:0008006" key="5">
    <source>
        <dbReference type="Google" id="ProtNLM"/>
    </source>
</evidence>
<feature type="region of interest" description="Disordered" evidence="1">
    <location>
        <begin position="79"/>
        <end position="112"/>
    </location>
</feature>
<dbReference type="EMBL" id="MFSP01000006">
    <property type="protein sequence ID" value="OGI70130.1"/>
    <property type="molecule type" value="Genomic_DNA"/>
</dbReference>
<evidence type="ECO:0000256" key="1">
    <source>
        <dbReference type="SAM" id="MobiDB-lite"/>
    </source>
</evidence>
<dbReference type="Proteomes" id="UP000179076">
    <property type="component" value="Unassembled WGS sequence"/>
</dbReference>
<dbReference type="AlphaFoldDB" id="A0A1F6VKF6"/>
<gene>
    <name evidence="3" type="ORF">A2W18_15530</name>
</gene>
<evidence type="ECO:0000313" key="4">
    <source>
        <dbReference type="Proteomes" id="UP000179076"/>
    </source>
</evidence>
<evidence type="ECO:0000313" key="3">
    <source>
        <dbReference type="EMBL" id="OGI70130.1"/>
    </source>
</evidence>
<dbReference type="InterPro" id="IPR011990">
    <property type="entry name" value="TPR-like_helical_dom_sf"/>
</dbReference>
<accession>A0A1F6VKF6</accession>